<feature type="compositionally biased region" description="Basic and acidic residues" evidence="8">
    <location>
        <begin position="210"/>
        <end position="225"/>
    </location>
</feature>
<dbReference type="PROSITE" id="PS50803">
    <property type="entry name" value="OAR"/>
    <property type="match status" value="1"/>
</dbReference>
<evidence type="ECO:0000313" key="11">
    <source>
        <dbReference type="EMBL" id="RUS72006.1"/>
    </source>
</evidence>
<dbReference type="PROSITE" id="PS00027">
    <property type="entry name" value="HOMEOBOX_1"/>
    <property type="match status" value="1"/>
</dbReference>
<name>A0A433SRV0_ELYCH</name>
<evidence type="ECO:0000256" key="1">
    <source>
        <dbReference type="ARBA" id="ARBA00004123"/>
    </source>
</evidence>
<organism evidence="11 12">
    <name type="scientific">Elysia chlorotica</name>
    <name type="common">Eastern emerald elysia</name>
    <name type="synonym">Sea slug</name>
    <dbReference type="NCBI Taxonomy" id="188477"/>
    <lineage>
        <taxon>Eukaryota</taxon>
        <taxon>Metazoa</taxon>
        <taxon>Spiralia</taxon>
        <taxon>Lophotrochozoa</taxon>
        <taxon>Mollusca</taxon>
        <taxon>Gastropoda</taxon>
        <taxon>Heterobranchia</taxon>
        <taxon>Euthyneura</taxon>
        <taxon>Panpulmonata</taxon>
        <taxon>Sacoglossa</taxon>
        <taxon>Placobranchoidea</taxon>
        <taxon>Plakobranchidae</taxon>
        <taxon>Elysia</taxon>
    </lineage>
</organism>
<feature type="domain" description="OAR" evidence="10">
    <location>
        <begin position="472"/>
        <end position="485"/>
    </location>
</feature>
<feature type="domain" description="Homeobox" evidence="9">
    <location>
        <begin position="54"/>
        <end position="114"/>
    </location>
</feature>
<dbReference type="EMBL" id="RQTK01001130">
    <property type="protein sequence ID" value="RUS72006.1"/>
    <property type="molecule type" value="Genomic_DNA"/>
</dbReference>
<dbReference type="AlphaFoldDB" id="A0A433SRV0"/>
<evidence type="ECO:0000256" key="7">
    <source>
        <dbReference type="RuleBase" id="RU000682"/>
    </source>
</evidence>
<comment type="similarity">
    <text evidence="2">Belongs to the paired homeobox family.</text>
</comment>
<evidence type="ECO:0000256" key="2">
    <source>
        <dbReference type="ARBA" id="ARBA00005733"/>
    </source>
</evidence>
<dbReference type="PANTHER" id="PTHR46639">
    <property type="entry name" value="DIENCEPHALON/MESENCEPHALON HOMEOBOX PROTEIN 1"/>
    <property type="match status" value="1"/>
</dbReference>
<dbReference type="InterPro" id="IPR003654">
    <property type="entry name" value="OAR_dom"/>
</dbReference>
<evidence type="ECO:0000313" key="12">
    <source>
        <dbReference type="Proteomes" id="UP000271974"/>
    </source>
</evidence>
<keyword evidence="5 6" id="KW-0539">Nucleus</keyword>
<feature type="DNA-binding region" description="Homeobox" evidence="6">
    <location>
        <begin position="56"/>
        <end position="115"/>
    </location>
</feature>
<comment type="subcellular location">
    <subcellularLocation>
        <location evidence="1 6 7">Nucleus</location>
    </subcellularLocation>
</comment>
<dbReference type="STRING" id="188477.A0A433SRV0"/>
<proteinExistence type="inferred from homology"/>
<evidence type="ECO:0000259" key="10">
    <source>
        <dbReference type="PROSITE" id="PS50803"/>
    </source>
</evidence>
<gene>
    <name evidence="11" type="ORF">EGW08_020231</name>
</gene>
<evidence type="ECO:0000256" key="3">
    <source>
        <dbReference type="ARBA" id="ARBA00023125"/>
    </source>
</evidence>
<dbReference type="SUPFAM" id="SSF46689">
    <property type="entry name" value="Homeodomain-like"/>
    <property type="match status" value="1"/>
</dbReference>
<reference evidence="11 12" key="1">
    <citation type="submission" date="2019-01" db="EMBL/GenBank/DDBJ databases">
        <title>A draft genome assembly of the solar-powered sea slug Elysia chlorotica.</title>
        <authorList>
            <person name="Cai H."/>
            <person name="Li Q."/>
            <person name="Fang X."/>
            <person name="Li J."/>
            <person name="Curtis N.E."/>
            <person name="Altenburger A."/>
            <person name="Shibata T."/>
            <person name="Feng M."/>
            <person name="Maeda T."/>
            <person name="Schwartz J.A."/>
            <person name="Shigenobu S."/>
            <person name="Lundholm N."/>
            <person name="Nishiyama T."/>
            <person name="Yang H."/>
            <person name="Hasebe M."/>
            <person name="Li S."/>
            <person name="Pierce S.K."/>
            <person name="Wang J."/>
        </authorList>
    </citation>
    <scope>NUCLEOTIDE SEQUENCE [LARGE SCALE GENOMIC DNA]</scope>
    <source>
        <strain evidence="11">EC2010</strain>
        <tissue evidence="11">Whole organism of an adult</tissue>
    </source>
</reference>
<evidence type="ECO:0000256" key="4">
    <source>
        <dbReference type="ARBA" id="ARBA00023155"/>
    </source>
</evidence>
<dbReference type="GO" id="GO:0000981">
    <property type="term" value="F:DNA-binding transcription factor activity, RNA polymerase II-specific"/>
    <property type="evidence" value="ECO:0007669"/>
    <property type="project" value="InterPro"/>
</dbReference>
<dbReference type="Proteomes" id="UP000271974">
    <property type="component" value="Unassembled WGS sequence"/>
</dbReference>
<accession>A0A433SRV0</accession>
<feature type="compositionally biased region" description="Polar residues" evidence="8">
    <location>
        <begin position="355"/>
        <end position="368"/>
    </location>
</feature>
<dbReference type="OrthoDB" id="6159439at2759"/>
<comment type="caution">
    <text evidence="11">The sequence shown here is derived from an EMBL/GenBank/DDBJ whole genome shotgun (WGS) entry which is preliminary data.</text>
</comment>
<evidence type="ECO:0000256" key="6">
    <source>
        <dbReference type="PROSITE-ProRule" id="PRU00108"/>
    </source>
</evidence>
<dbReference type="InterPro" id="IPR017970">
    <property type="entry name" value="Homeobox_CS"/>
</dbReference>
<evidence type="ECO:0000256" key="5">
    <source>
        <dbReference type="ARBA" id="ARBA00023242"/>
    </source>
</evidence>
<dbReference type="InterPro" id="IPR001356">
    <property type="entry name" value="HD"/>
</dbReference>
<feature type="compositionally biased region" description="Polar residues" evidence="8">
    <location>
        <begin position="165"/>
        <end position="180"/>
    </location>
</feature>
<keyword evidence="4 6" id="KW-0371">Homeobox</keyword>
<dbReference type="Pfam" id="PF00046">
    <property type="entry name" value="Homeodomain"/>
    <property type="match status" value="1"/>
</dbReference>
<dbReference type="FunFam" id="1.10.10.60:FF:000551">
    <property type="entry name" value="Predicted protein"/>
    <property type="match status" value="1"/>
</dbReference>
<dbReference type="SMART" id="SM00389">
    <property type="entry name" value="HOX"/>
    <property type="match status" value="1"/>
</dbReference>
<dbReference type="Gene3D" id="1.10.10.60">
    <property type="entry name" value="Homeodomain-like"/>
    <property type="match status" value="1"/>
</dbReference>
<protein>
    <recommendedName>
        <fullName evidence="13">Homeobox domain-containing protein</fullName>
    </recommendedName>
</protein>
<evidence type="ECO:0000259" key="9">
    <source>
        <dbReference type="PROSITE" id="PS50071"/>
    </source>
</evidence>
<feature type="region of interest" description="Disordered" evidence="8">
    <location>
        <begin position="331"/>
        <end position="391"/>
    </location>
</feature>
<sequence length="497" mass="53880">MQNYPGFGLQLPPPQPFLSLPGPVHPFSLTSPFLLGQYPDFLWDARYAGSAHHRKQRRSRTAFTNQQLAALEKTFAKTHYPDVVMRERLAMLTSLPEARIQVWFKNRRAKFRKKQRGGCRPRSQEGSPHGETGQDQDQPDCGADRGEGGSPEGCHSASPVGQRGTGDSSVVTGFCSTTKSDVSDDKEEEEENIAICPDDESDDDETELQSSRDKGDDFQNGRHEGSAPTNTKPPRPAGALVRPWSSDPHSPNPSPGQSKLCEADGASPEKHRQSPSGSGRTPDGRGCPREEEEESHPERIPTALVTSTVGHEDTQLRSTVTSGALTSSAEVSASSSSASPSFSPAFQYRPGRHASPQTAAVTPSQSMGDPSHHYGMLSPSAAYTQHGANTPPQNVRISPLPHGSPSCSRLPTFPQWSAPSFYHYPPLGDIFFRNPFPQSHQSLLLPAPRMLSRSGVAAGAMLEDGKDLLLTSSIESLRLRARHHAACLGLFNNSPRT</sequence>
<keyword evidence="12" id="KW-1185">Reference proteome</keyword>
<dbReference type="InterPro" id="IPR052488">
    <property type="entry name" value="DMBX_homeobox"/>
</dbReference>
<dbReference type="InterPro" id="IPR009057">
    <property type="entry name" value="Homeodomain-like_sf"/>
</dbReference>
<feature type="compositionally biased region" description="Acidic residues" evidence="8">
    <location>
        <begin position="184"/>
        <end position="207"/>
    </location>
</feature>
<dbReference type="PANTHER" id="PTHR46639:SF2">
    <property type="entry name" value="DIENCEPHALON_MESENCEPHALON HOMEOBOX PROTEIN 1"/>
    <property type="match status" value="1"/>
</dbReference>
<dbReference type="PROSITE" id="PS50071">
    <property type="entry name" value="HOMEOBOX_2"/>
    <property type="match status" value="1"/>
</dbReference>
<dbReference type="GO" id="GO:0005634">
    <property type="term" value="C:nucleus"/>
    <property type="evidence" value="ECO:0007669"/>
    <property type="project" value="UniProtKB-SubCell"/>
</dbReference>
<feature type="compositionally biased region" description="Polar residues" evidence="8">
    <location>
        <begin position="381"/>
        <end position="391"/>
    </location>
</feature>
<feature type="region of interest" description="Disordered" evidence="8">
    <location>
        <begin position="113"/>
        <end position="316"/>
    </location>
</feature>
<keyword evidence="3 6" id="KW-0238">DNA-binding</keyword>
<feature type="compositionally biased region" description="Low complexity" evidence="8">
    <location>
        <begin position="331"/>
        <end position="346"/>
    </location>
</feature>
<evidence type="ECO:0008006" key="13">
    <source>
        <dbReference type="Google" id="ProtNLM"/>
    </source>
</evidence>
<dbReference type="CDD" id="cd00086">
    <property type="entry name" value="homeodomain"/>
    <property type="match status" value="1"/>
</dbReference>
<dbReference type="GO" id="GO:0000977">
    <property type="term" value="F:RNA polymerase II transcription regulatory region sequence-specific DNA binding"/>
    <property type="evidence" value="ECO:0007669"/>
    <property type="project" value="TreeGrafter"/>
</dbReference>
<evidence type="ECO:0000256" key="8">
    <source>
        <dbReference type="SAM" id="MobiDB-lite"/>
    </source>
</evidence>